<reference evidence="1 2" key="1">
    <citation type="journal article" date="2019" name="G3 (Bethesda)">
        <title>Sequencing of a Wild Apple (Malus baccata) Genome Unravels the Differences Between Cultivated and Wild Apple Species Regarding Disease Resistance and Cold Tolerance.</title>
        <authorList>
            <person name="Chen X."/>
        </authorList>
    </citation>
    <scope>NUCLEOTIDE SEQUENCE [LARGE SCALE GENOMIC DNA]</scope>
    <source>
        <strain evidence="2">cv. Shandingzi</strain>
        <tissue evidence="1">Leaves</tissue>
    </source>
</reference>
<gene>
    <name evidence="1" type="ORF">C1H46_027327</name>
</gene>
<protein>
    <submittedName>
        <fullName evidence="1">Uncharacterized protein</fullName>
    </submittedName>
</protein>
<sequence>MWVLKDLCRNGIRRCDCGEEWVWPCGVGSEVDSESLPCSKKKIGSLHVGSEGFVHKWHEKMLLWRGMGVGLGARWIRSRRRGRCFLRMVEAAEENGIKISQEEACEEATEDCWCWLRPEPYRKTEKHSGIPKFGKGEISDRFRLLKSHPELFRFGIWYIAFGSVSHTEPPLLNLAHKAYILKTFWR</sequence>
<organism evidence="1 2">
    <name type="scientific">Malus baccata</name>
    <name type="common">Siberian crab apple</name>
    <name type="synonym">Pyrus baccata</name>
    <dbReference type="NCBI Taxonomy" id="106549"/>
    <lineage>
        <taxon>Eukaryota</taxon>
        <taxon>Viridiplantae</taxon>
        <taxon>Streptophyta</taxon>
        <taxon>Embryophyta</taxon>
        <taxon>Tracheophyta</taxon>
        <taxon>Spermatophyta</taxon>
        <taxon>Magnoliopsida</taxon>
        <taxon>eudicotyledons</taxon>
        <taxon>Gunneridae</taxon>
        <taxon>Pentapetalae</taxon>
        <taxon>rosids</taxon>
        <taxon>fabids</taxon>
        <taxon>Rosales</taxon>
        <taxon>Rosaceae</taxon>
        <taxon>Amygdaloideae</taxon>
        <taxon>Maleae</taxon>
        <taxon>Malus</taxon>
    </lineage>
</organism>
<accession>A0A540LKW0</accession>
<comment type="caution">
    <text evidence="1">The sequence shown here is derived from an EMBL/GenBank/DDBJ whole genome shotgun (WGS) entry which is preliminary data.</text>
</comment>
<dbReference type="Proteomes" id="UP000315295">
    <property type="component" value="Unassembled WGS sequence"/>
</dbReference>
<evidence type="ECO:0000313" key="1">
    <source>
        <dbReference type="EMBL" id="TQD87108.1"/>
    </source>
</evidence>
<evidence type="ECO:0000313" key="2">
    <source>
        <dbReference type="Proteomes" id="UP000315295"/>
    </source>
</evidence>
<dbReference type="EMBL" id="VIEB01000547">
    <property type="protein sequence ID" value="TQD87108.1"/>
    <property type="molecule type" value="Genomic_DNA"/>
</dbReference>
<dbReference type="AlphaFoldDB" id="A0A540LKW0"/>
<name>A0A540LKW0_MALBA</name>
<proteinExistence type="predicted"/>
<keyword evidence="2" id="KW-1185">Reference proteome</keyword>